<feature type="non-terminal residue" evidence="1">
    <location>
        <position position="1"/>
    </location>
</feature>
<keyword evidence="2" id="KW-1185">Reference proteome</keyword>
<evidence type="ECO:0000313" key="2">
    <source>
        <dbReference type="Proteomes" id="UP000031036"/>
    </source>
</evidence>
<accession>A0A0B2V1D0</accession>
<evidence type="ECO:0000313" key="1">
    <source>
        <dbReference type="EMBL" id="KHN75274.1"/>
    </source>
</evidence>
<feature type="non-terminal residue" evidence="1">
    <location>
        <position position="153"/>
    </location>
</feature>
<protein>
    <submittedName>
        <fullName evidence="1">Uncharacterized protein</fullName>
    </submittedName>
</protein>
<reference evidence="1 2" key="1">
    <citation type="submission" date="2014-11" db="EMBL/GenBank/DDBJ databases">
        <title>Genetic blueprint of the zoonotic pathogen Toxocara canis.</title>
        <authorList>
            <person name="Zhu X.-Q."/>
            <person name="Korhonen P.K."/>
            <person name="Cai H."/>
            <person name="Young N.D."/>
            <person name="Nejsum P."/>
            <person name="von Samson-Himmelstjerna G."/>
            <person name="Boag P.R."/>
            <person name="Tan P."/>
            <person name="Li Q."/>
            <person name="Min J."/>
            <person name="Yang Y."/>
            <person name="Wang X."/>
            <person name="Fang X."/>
            <person name="Hall R.S."/>
            <person name="Hofmann A."/>
            <person name="Sternberg P.W."/>
            <person name="Jex A.R."/>
            <person name="Gasser R.B."/>
        </authorList>
    </citation>
    <scope>NUCLEOTIDE SEQUENCE [LARGE SCALE GENOMIC DNA]</scope>
    <source>
        <strain evidence="1">PN_DK_2014</strain>
    </source>
</reference>
<dbReference type="AlphaFoldDB" id="A0A0B2V1D0"/>
<sequence length="153" mass="17881">LKEKANAFIVLLAMQHHKTHSTGRHECRYVPLVEFINHLKVHLRVGKDLFIDNIESCMRNKLVQVPCIRFSLFLWITWRELHFEDWLIIVTNNNKVILTSLRHHISAIHFRTTLNTASTIGPLLHLGRETEARKAFADRKIGPCRSPRSSRNE</sequence>
<organism evidence="1 2">
    <name type="scientific">Toxocara canis</name>
    <name type="common">Canine roundworm</name>
    <dbReference type="NCBI Taxonomy" id="6265"/>
    <lineage>
        <taxon>Eukaryota</taxon>
        <taxon>Metazoa</taxon>
        <taxon>Ecdysozoa</taxon>
        <taxon>Nematoda</taxon>
        <taxon>Chromadorea</taxon>
        <taxon>Rhabditida</taxon>
        <taxon>Spirurina</taxon>
        <taxon>Ascaridomorpha</taxon>
        <taxon>Ascaridoidea</taxon>
        <taxon>Toxocaridae</taxon>
        <taxon>Toxocara</taxon>
    </lineage>
</organism>
<name>A0A0B2V1D0_TOXCA</name>
<dbReference type="Proteomes" id="UP000031036">
    <property type="component" value="Unassembled WGS sequence"/>
</dbReference>
<gene>
    <name evidence="1" type="ORF">Tcan_01808</name>
</gene>
<comment type="caution">
    <text evidence="1">The sequence shown here is derived from an EMBL/GenBank/DDBJ whole genome shotgun (WGS) entry which is preliminary data.</text>
</comment>
<dbReference type="EMBL" id="JPKZ01002766">
    <property type="protein sequence ID" value="KHN75274.1"/>
    <property type="molecule type" value="Genomic_DNA"/>
</dbReference>
<proteinExistence type="predicted"/>